<evidence type="ECO:0000256" key="7">
    <source>
        <dbReference type="ARBA" id="ARBA00023034"/>
    </source>
</evidence>
<dbReference type="AlphaFoldDB" id="A0AAV5S2I0"/>
<feature type="compositionally biased region" description="Low complexity" evidence="8">
    <location>
        <begin position="111"/>
        <end position="182"/>
    </location>
</feature>
<dbReference type="Pfam" id="PF04051">
    <property type="entry name" value="TRAPP"/>
    <property type="match status" value="2"/>
</dbReference>
<dbReference type="GO" id="GO:0005783">
    <property type="term" value="C:endoplasmic reticulum"/>
    <property type="evidence" value="ECO:0007669"/>
    <property type="project" value="UniProtKB-SubCell"/>
</dbReference>
<evidence type="ECO:0000256" key="6">
    <source>
        <dbReference type="ARBA" id="ARBA00022892"/>
    </source>
</evidence>
<dbReference type="InterPro" id="IPR024096">
    <property type="entry name" value="NO_sig/Golgi_transp_ligand-bd"/>
</dbReference>
<evidence type="ECO:0000256" key="1">
    <source>
        <dbReference type="ARBA" id="ARBA00004240"/>
    </source>
</evidence>
<dbReference type="PANTHER" id="PTHR20902">
    <property type="entry name" value="41-2 PROTEIN ANTIGEN-RELATED"/>
    <property type="match status" value="1"/>
</dbReference>
<dbReference type="GO" id="GO:1990070">
    <property type="term" value="C:TRAPPI protein complex"/>
    <property type="evidence" value="ECO:0007669"/>
    <property type="project" value="TreeGrafter"/>
</dbReference>
<reference evidence="9 10" key="1">
    <citation type="journal article" date="2023" name="Elife">
        <title>Identification of key yeast species and microbe-microbe interactions impacting larval growth of Drosophila in the wild.</title>
        <authorList>
            <person name="Mure A."/>
            <person name="Sugiura Y."/>
            <person name="Maeda R."/>
            <person name="Honda K."/>
            <person name="Sakurai N."/>
            <person name="Takahashi Y."/>
            <person name="Watada M."/>
            <person name="Katoh T."/>
            <person name="Gotoh A."/>
            <person name="Gotoh Y."/>
            <person name="Taniguchi I."/>
            <person name="Nakamura K."/>
            <person name="Hayashi T."/>
            <person name="Katayama T."/>
            <person name="Uemura T."/>
            <person name="Hattori Y."/>
        </authorList>
    </citation>
    <scope>NUCLEOTIDE SEQUENCE [LARGE SCALE GENOMIC DNA]</scope>
    <source>
        <strain evidence="9 10">KH-74</strain>
    </source>
</reference>
<keyword evidence="6" id="KW-0931">ER-Golgi transport</keyword>
<feature type="region of interest" description="Disordered" evidence="8">
    <location>
        <begin position="1"/>
        <end position="37"/>
    </location>
</feature>
<evidence type="ECO:0000313" key="10">
    <source>
        <dbReference type="Proteomes" id="UP001377567"/>
    </source>
</evidence>
<evidence type="ECO:0000256" key="8">
    <source>
        <dbReference type="SAM" id="MobiDB-lite"/>
    </source>
</evidence>
<organism evidence="9 10">
    <name type="scientific">Maudiozyma humilis</name>
    <name type="common">Sour dough yeast</name>
    <name type="synonym">Kazachstania humilis</name>
    <dbReference type="NCBI Taxonomy" id="51915"/>
    <lineage>
        <taxon>Eukaryota</taxon>
        <taxon>Fungi</taxon>
        <taxon>Dikarya</taxon>
        <taxon>Ascomycota</taxon>
        <taxon>Saccharomycotina</taxon>
        <taxon>Saccharomycetes</taxon>
        <taxon>Saccharomycetales</taxon>
        <taxon>Saccharomycetaceae</taxon>
        <taxon>Maudiozyma</taxon>
    </lineage>
</organism>
<dbReference type="Proteomes" id="UP001377567">
    <property type="component" value="Unassembled WGS sequence"/>
</dbReference>
<dbReference type="GO" id="GO:0006888">
    <property type="term" value="P:endoplasmic reticulum to Golgi vesicle-mediated transport"/>
    <property type="evidence" value="ECO:0007669"/>
    <property type="project" value="TreeGrafter"/>
</dbReference>
<dbReference type="SUPFAM" id="SSF111126">
    <property type="entry name" value="Ligand-binding domain in the NO signalling and Golgi transport"/>
    <property type="match status" value="2"/>
</dbReference>
<dbReference type="GO" id="GO:1990072">
    <property type="term" value="C:TRAPPIII protein complex"/>
    <property type="evidence" value="ECO:0007669"/>
    <property type="project" value="TreeGrafter"/>
</dbReference>
<dbReference type="PANTHER" id="PTHR20902:SF0">
    <property type="entry name" value="TRAFFICKING PROTEIN PARTICLE COMPLEX SUBUNIT 5"/>
    <property type="match status" value="1"/>
</dbReference>
<accession>A0AAV5S2I0</accession>
<feature type="region of interest" description="Disordered" evidence="8">
    <location>
        <begin position="108"/>
        <end position="201"/>
    </location>
</feature>
<dbReference type="GO" id="GO:1990071">
    <property type="term" value="C:TRAPPII protein complex"/>
    <property type="evidence" value="ECO:0007669"/>
    <property type="project" value="TreeGrafter"/>
</dbReference>
<evidence type="ECO:0000256" key="2">
    <source>
        <dbReference type="ARBA" id="ARBA00004555"/>
    </source>
</evidence>
<evidence type="ECO:0000313" key="9">
    <source>
        <dbReference type="EMBL" id="GMM57221.1"/>
    </source>
</evidence>
<keyword evidence="5" id="KW-0256">Endoplasmic reticulum</keyword>
<dbReference type="CDD" id="cd14943">
    <property type="entry name" value="TRAPPC5_Trs31"/>
    <property type="match status" value="1"/>
</dbReference>
<comment type="subcellular location">
    <subcellularLocation>
        <location evidence="1">Endoplasmic reticulum</location>
    </subcellularLocation>
    <subcellularLocation>
        <location evidence="2">Golgi apparatus</location>
    </subcellularLocation>
</comment>
<comment type="similarity">
    <text evidence="3">Belongs to the TRAPP small subunits family. BET3 subfamily.</text>
</comment>
<keyword evidence="4" id="KW-0813">Transport</keyword>
<dbReference type="Gene3D" id="3.30.1380.20">
    <property type="entry name" value="Trafficking protein particle complex subunit 3"/>
    <property type="match status" value="1"/>
</dbReference>
<protein>
    <submittedName>
        <fullName evidence="9">TRAPP subunit</fullName>
    </submittedName>
</protein>
<name>A0AAV5S2I0_MAUHU</name>
<dbReference type="EMBL" id="BTGD01000011">
    <property type="protein sequence ID" value="GMM57221.1"/>
    <property type="molecule type" value="Genomic_DNA"/>
</dbReference>
<comment type="caution">
    <text evidence="9">The sequence shown here is derived from an EMBL/GenBank/DDBJ whole genome shotgun (WGS) entry which is preliminary data.</text>
</comment>
<dbReference type="InterPro" id="IPR016696">
    <property type="entry name" value="TRAPP-I_su5"/>
</dbReference>
<evidence type="ECO:0000256" key="5">
    <source>
        <dbReference type="ARBA" id="ARBA00022824"/>
    </source>
</evidence>
<evidence type="ECO:0000256" key="3">
    <source>
        <dbReference type="ARBA" id="ARBA00006218"/>
    </source>
</evidence>
<sequence>MSQQIIQPSTADPSVRDRSTGYEYTVGPKPSLPDEHMRSPLTSRLYAASLAAGKQQVSLAAMTFLFQEMIAYLHKNCTSVTEFEGRLSAYGESIGTKLLELLNLRSSVAPGSSSRTSTFLSSSSQTSTAAGSTTAGSATARSRSGTVTSSRSGVSASTHTGTAPSTGPASAASHSNGSATADSHSHHTHAHIHQTESLTSQITRMRRRDLKILDILQFVHGTLWSYLFDHVSDDLVKSSERNNEYMIIDNHPPLTQFISGANNRVSCDYFVCGIIRGFLTDAGFRCKVTAHTMPQGTFDNRTVYLIQFDNQVLERENIRFGQASS</sequence>
<feature type="compositionally biased region" description="Polar residues" evidence="8">
    <location>
        <begin position="1"/>
        <end position="12"/>
    </location>
</feature>
<proteinExistence type="inferred from homology"/>
<dbReference type="InterPro" id="IPR007194">
    <property type="entry name" value="TRAPP_component"/>
</dbReference>
<evidence type="ECO:0000256" key="4">
    <source>
        <dbReference type="ARBA" id="ARBA00022448"/>
    </source>
</evidence>
<keyword evidence="7" id="KW-0333">Golgi apparatus</keyword>
<keyword evidence="10" id="KW-1185">Reference proteome</keyword>
<gene>
    <name evidence="9" type="ORF">DAKH74_038370</name>
</gene>